<dbReference type="AlphaFoldDB" id="B3R9I6"/>
<dbReference type="Proteomes" id="UP000001692">
    <property type="component" value="Chromosome 2"/>
</dbReference>
<evidence type="ECO:0000313" key="2">
    <source>
        <dbReference type="EMBL" id="CAQ71561.1"/>
    </source>
</evidence>
<organism evidence="2 3">
    <name type="scientific">Cupriavidus taiwanensis (strain DSM 17343 / BCRC 17206 / CCUG 44338 / CIP 107171 / LMG 19424 / R1)</name>
    <name type="common">Ralstonia taiwanensis (strain LMG 19424)</name>
    <dbReference type="NCBI Taxonomy" id="977880"/>
    <lineage>
        <taxon>Bacteria</taxon>
        <taxon>Pseudomonadati</taxon>
        <taxon>Pseudomonadota</taxon>
        <taxon>Betaproteobacteria</taxon>
        <taxon>Burkholderiales</taxon>
        <taxon>Burkholderiaceae</taxon>
        <taxon>Cupriavidus</taxon>
    </lineage>
</organism>
<evidence type="ECO:0000313" key="3">
    <source>
        <dbReference type="Proteomes" id="UP000001692"/>
    </source>
</evidence>
<gene>
    <name evidence="2" type="ordered locus">RALTA_B0950</name>
</gene>
<sequence>MSNFGAAIAGASFVLLFGFAAQFFAGDRERFVPMLLGAWGAGIVVACAAFGWRWIYAKVTMDQVDLMMMGGLKTPGALVAAACGGIIGIIAHVFMMRRA</sequence>
<feature type="transmembrane region" description="Helical" evidence="1">
    <location>
        <begin position="6"/>
        <end position="24"/>
    </location>
</feature>
<dbReference type="HOGENOM" id="CLU_2315580_0_0_4"/>
<keyword evidence="3" id="KW-1185">Reference proteome</keyword>
<reference evidence="2 3" key="1">
    <citation type="journal article" date="2008" name="Genome Res.">
        <title>Genome sequence of the beta-rhizobium Cupriavidus taiwanensis and comparative genomics of rhizobia.</title>
        <authorList>
            <person name="Amadou C."/>
            <person name="Pascal G."/>
            <person name="Mangenot S."/>
            <person name="Glew M."/>
            <person name="Bontemps C."/>
            <person name="Capela D."/>
            <person name="Carrere S."/>
            <person name="Cruveiller S."/>
            <person name="Dossat C."/>
            <person name="Lajus A."/>
            <person name="Marchetti M."/>
            <person name="Poinsot V."/>
            <person name="Rouy Z."/>
            <person name="Servin B."/>
            <person name="Saad M."/>
            <person name="Schenowitz C."/>
            <person name="Barbe V."/>
            <person name="Batut J."/>
            <person name="Medigue C."/>
            <person name="Masson-Boivin C."/>
        </authorList>
    </citation>
    <scope>NUCLEOTIDE SEQUENCE [LARGE SCALE GENOMIC DNA]</scope>
    <source>
        <strain evidence="3">DSM 17343 / BCRC 17206 / CCUG 44338 / CIP 107171 / LMG 19424 / R1</strain>
    </source>
</reference>
<keyword evidence="1" id="KW-0812">Transmembrane</keyword>
<name>B3R9I6_CUPTR</name>
<keyword evidence="1" id="KW-1133">Transmembrane helix</keyword>
<proteinExistence type="predicted"/>
<feature type="transmembrane region" description="Helical" evidence="1">
    <location>
        <begin position="76"/>
        <end position="95"/>
    </location>
</feature>
<accession>B3R9I6</accession>
<protein>
    <submittedName>
        <fullName evidence="2">Uncharacterized protein</fullName>
    </submittedName>
</protein>
<evidence type="ECO:0000256" key="1">
    <source>
        <dbReference type="SAM" id="Phobius"/>
    </source>
</evidence>
<keyword evidence="1" id="KW-0472">Membrane</keyword>
<dbReference type="EMBL" id="CU633750">
    <property type="protein sequence ID" value="CAQ71561.1"/>
    <property type="molecule type" value="Genomic_DNA"/>
</dbReference>
<feature type="transmembrane region" description="Helical" evidence="1">
    <location>
        <begin position="36"/>
        <end position="56"/>
    </location>
</feature>
<dbReference type="KEGG" id="cti:RALTA_B0950"/>